<evidence type="ECO:0000313" key="2">
    <source>
        <dbReference type="EMBL" id="QNQ74062.1"/>
    </source>
</evidence>
<dbReference type="EMBL" id="MT338023">
    <property type="protein sequence ID" value="QNQ74062.1"/>
    <property type="molecule type" value="Genomic_RNA"/>
</dbReference>
<dbReference type="Pfam" id="PF01443">
    <property type="entry name" value="Viral_helicase1"/>
    <property type="match status" value="1"/>
</dbReference>
<dbReference type="GO" id="GO:0005524">
    <property type="term" value="F:ATP binding"/>
    <property type="evidence" value="ECO:0007669"/>
    <property type="project" value="InterPro"/>
</dbReference>
<reference evidence="2" key="1">
    <citation type="journal article" date="2020" name="Virus Evol.">
        <title>Analysis of the virome associated to grapevine downy mildew lesions reveals new mycovirus lineages.</title>
        <authorList>
            <person name="Chiapello M."/>
            <person name="Rodriguez-Romero J."/>
            <person name="Ayllon M.A."/>
            <person name="Turina M."/>
        </authorList>
    </citation>
    <scope>NUCLEOTIDE SEQUENCE</scope>
    <source>
        <strain evidence="2">DMG-A-DN34603</strain>
    </source>
</reference>
<feature type="domain" description="(+)RNA virus helicase C-terminal" evidence="1">
    <location>
        <begin position="334"/>
        <end position="591"/>
    </location>
</feature>
<evidence type="ECO:0000259" key="1">
    <source>
        <dbReference type="Pfam" id="PF01443"/>
    </source>
</evidence>
<dbReference type="InterPro" id="IPR027417">
    <property type="entry name" value="P-loop_NTPase"/>
</dbReference>
<sequence length="629" mass="70658">MHEIVPLVVHAGICGAMRSLLGQRTSKGVIQAEMQARVASKRSLFRVLFDTMVTGLSRLNDVLLEPFLILVRKMRELSDSALAASLVQWSVMPRVQQVSFSDTVGISMFRRCGATFEPGHMEMTLKNAHIPSMPADHARAELRLDALREQVQKSCEGTLKESTVEVGPVVEQLVTECDEAEEMRRKAAISECIEEHHLEARQIADKCREIHKAVTDVAGEPIPSALVRRAEEYGQPDLWRVDGGLLIESALGVPLDEFRHSAVHAMIGGIGEVLTVIDREYEIDGEIKECKEVGDATLHGWVLVFDRLIIHNGPAILDALHAALEVPHRYQLEVMRGAPGCGKTYTLLSEMGPDDVALCPAREAALDTRSRAEEKYPHYTRPRWRVSSLDSYLCNFQKRRSLRAVVLRADEIYMSRAGYFYAAAGLLGCEAVKGYGDIKQIPPFTRVQMVALHKQVTPQVISDEFRVFRLPGDSLAAVAHLYDFKCRTFNKISKSLKVVTDWRMLELPEGKVYALVMYQADKKEVRKLLRSLIDVGKVVVMSVHESQGKTLSNVWLFRMDSRPRSDNMCLFDRPEYCLVAMTRHDKSFAYIRPRDLGDLIDQWVVKGSDPRRIAAAMDASTIGQSVEML</sequence>
<dbReference type="Gene3D" id="3.40.50.300">
    <property type="entry name" value="P-loop containing nucleotide triphosphate hydrolases"/>
    <property type="match status" value="2"/>
</dbReference>
<proteinExistence type="predicted"/>
<protein>
    <submittedName>
        <fullName evidence="2">ORF1</fullName>
    </submittedName>
</protein>
<organism evidence="2">
    <name type="scientific">Plasmopara viticola lesion associated vivivirus 4</name>
    <dbReference type="NCBI Taxonomy" id="2770123"/>
    <lineage>
        <taxon>Viruses</taxon>
        <taxon>Riboviria</taxon>
    </lineage>
</organism>
<dbReference type="InterPro" id="IPR027351">
    <property type="entry name" value="(+)RNA_virus_helicase_core_dom"/>
</dbReference>
<dbReference type="SUPFAM" id="SSF52540">
    <property type="entry name" value="P-loop containing nucleoside triphosphate hydrolases"/>
    <property type="match status" value="2"/>
</dbReference>
<accession>A0A7H0RR08</accession>
<name>A0A7H0RR08_9VIRU</name>